<evidence type="ECO:0000256" key="1">
    <source>
        <dbReference type="SAM" id="SignalP"/>
    </source>
</evidence>
<organism evidence="2 3">
    <name type="scientific">Massilia genomosp. 1</name>
    <dbReference type="NCBI Taxonomy" id="2609280"/>
    <lineage>
        <taxon>Bacteria</taxon>
        <taxon>Pseudomonadati</taxon>
        <taxon>Pseudomonadota</taxon>
        <taxon>Betaproteobacteria</taxon>
        <taxon>Burkholderiales</taxon>
        <taxon>Oxalobacteraceae</taxon>
        <taxon>Telluria group</taxon>
        <taxon>Massilia</taxon>
    </lineage>
</organism>
<evidence type="ECO:0008006" key="4">
    <source>
        <dbReference type="Google" id="ProtNLM"/>
    </source>
</evidence>
<evidence type="ECO:0000313" key="2">
    <source>
        <dbReference type="EMBL" id="NHZ63374.1"/>
    </source>
</evidence>
<protein>
    <recommendedName>
        <fullName evidence="4">Lysozyme inhibitor LprI N-terminal domain-containing protein</fullName>
    </recommendedName>
</protein>
<sequence>MRTVSKIVLSALLAFPMSSVQAQSPAVAPHVGTVDKCNKFSQAGRHDCFRKSFVESTLTLKKAEADALGKIALWFENDRYKNIARTKMRAADAAFVRYREARCAFIVALRGAALPSATTTTSPGLLAWLT</sequence>
<reference evidence="2 3" key="1">
    <citation type="submission" date="2019-10" db="EMBL/GenBank/DDBJ databases">
        <title>Taxonomy of Antarctic Massilia spp.: description of Massilia rubra sp. nov., Massilia aquatica sp. nov., Massilia mucilaginosa sp. nov., Massilia frigida sp. nov. isolated from streams, lakes and regoliths.</title>
        <authorList>
            <person name="Holochova P."/>
            <person name="Sedlacek I."/>
            <person name="Kralova S."/>
            <person name="Maslanova I."/>
            <person name="Busse H.-J."/>
            <person name="Stankova E."/>
            <person name="Vrbovska V."/>
            <person name="Kovarovic V."/>
            <person name="Bartak M."/>
            <person name="Svec P."/>
            <person name="Pantucek R."/>
        </authorList>
    </citation>
    <scope>NUCLEOTIDE SEQUENCE [LARGE SCALE GENOMIC DNA]</scope>
    <source>
        <strain evidence="2 3">CCM 8694</strain>
    </source>
</reference>
<dbReference type="RefSeq" id="WP_167237484.1">
    <property type="nucleotide sequence ID" value="NZ_WHJF01000031.1"/>
</dbReference>
<evidence type="ECO:0000313" key="3">
    <source>
        <dbReference type="Proteomes" id="UP000610594"/>
    </source>
</evidence>
<comment type="caution">
    <text evidence="2">The sequence shown here is derived from an EMBL/GenBank/DDBJ whole genome shotgun (WGS) entry which is preliminary data.</text>
</comment>
<gene>
    <name evidence="2" type="ORF">F1735_13835</name>
</gene>
<name>A0ABX0MKR2_9BURK</name>
<dbReference type="Proteomes" id="UP000610594">
    <property type="component" value="Unassembled WGS sequence"/>
</dbReference>
<proteinExistence type="predicted"/>
<feature type="chain" id="PRO_5047504558" description="Lysozyme inhibitor LprI N-terminal domain-containing protein" evidence="1">
    <location>
        <begin position="23"/>
        <end position="130"/>
    </location>
</feature>
<accession>A0ABX0MKR2</accession>
<keyword evidence="3" id="KW-1185">Reference proteome</keyword>
<feature type="signal peptide" evidence="1">
    <location>
        <begin position="1"/>
        <end position="22"/>
    </location>
</feature>
<keyword evidence="1" id="KW-0732">Signal</keyword>
<dbReference type="EMBL" id="WHJF01000031">
    <property type="protein sequence ID" value="NHZ63374.1"/>
    <property type="molecule type" value="Genomic_DNA"/>
</dbReference>